<dbReference type="Gene3D" id="2.40.128.720">
    <property type="match status" value="1"/>
</dbReference>
<proteinExistence type="predicted"/>
<dbReference type="GeneID" id="82443075"/>
<feature type="chain" id="PRO_5043711591" evidence="1">
    <location>
        <begin position="29"/>
        <end position="148"/>
    </location>
</feature>
<dbReference type="Pfam" id="PF12930">
    <property type="entry name" value="DUF3836"/>
    <property type="match status" value="1"/>
</dbReference>
<dbReference type="EMBL" id="JANRHJ010000005">
    <property type="protein sequence ID" value="MCR8873426.1"/>
    <property type="molecule type" value="Genomic_DNA"/>
</dbReference>
<accession>A0AAW5MYC4</accession>
<name>A0AAW5MYC4_9BACT</name>
<keyword evidence="1" id="KW-0732">Signal</keyword>
<dbReference type="RefSeq" id="WP_018710597.1">
    <property type="nucleotide sequence ID" value="NZ_CAUBSI010000003.1"/>
</dbReference>
<keyword evidence="3" id="KW-1185">Reference proteome</keyword>
<gene>
    <name evidence="2" type="ORF">NW209_05240</name>
</gene>
<dbReference type="AlphaFoldDB" id="A0AAW5MYC4"/>
<evidence type="ECO:0000313" key="3">
    <source>
        <dbReference type="Proteomes" id="UP001204579"/>
    </source>
</evidence>
<sequence>MKKTFLTRTFVAGIAAALMTLTAASANAKETFVYGENQDTLTVSTLNEDGKTLTPKWKYEYQYDSLGNMTGKKAYRWQMDSRTWKPAYLLTMTSEDSLHIMDYAEWDETRRSFGRNRRQSIYCIGSDHTLLTWHTTSTLQEMTDNQLF</sequence>
<reference evidence="2 3" key="1">
    <citation type="submission" date="2022-08" db="EMBL/GenBank/DDBJ databases">
        <authorList>
            <person name="Zeman M."/>
            <person name="Kubasova T."/>
        </authorList>
    </citation>
    <scope>NUCLEOTIDE SEQUENCE [LARGE SCALE GENOMIC DNA]</scope>
    <source>
        <strain evidence="2 3">ET62</strain>
    </source>
</reference>
<comment type="caution">
    <text evidence="2">The sequence shown here is derived from an EMBL/GenBank/DDBJ whole genome shotgun (WGS) entry which is preliminary data.</text>
</comment>
<dbReference type="InterPro" id="IPR024339">
    <property type="entry name" value="DUF3836"/>
</dbReference>
<protein>
    <submittedName>
        <fullName evidence="2">DUF3836 domain-containing protein</fullName>
    </submittedName>
</protein>
<evidence type="ECO:0000256" key="1">
    <source>
        <dbReference type="SAM" id="SignalP"/>
    </source>
</evidence>
<dbReference type="Proteomes" id="UP001204579">
    <property type="component" value="Unassembled WGS sequence"/>
</dbReference>
<feature type="signal peptide" evidence="1">
    <location>
        <begin position="1"/>
        <end position="28"/>
    </location>
</feature>
<organism evidence="2 3">
    <name type="scientific">Phocaeicola barnesiae</name>
    <dbReference type="NCBI Taxonomy" id="376804"/>
    <lineage>
        <taxon>Bacteria</taxon>
        <taxon>Pseudomonadati</taxon>
        <taxon>Bacteroidota</taxon>
        <taxon>Bacteroidia</taxon>
        <taxon>Bacteroidales</taxon>
        <taxon>Bacteroidaceae</taxon>
        <taxon>Phocaeicola</taxon>
    </lineage>
</organism>
<evidence type="ECO:0000313" key="2">
    <source>
        <dbReference type="EMBL" id="MCR8873426.1"/>
    </source>
</evidence>